<dbReference type="GO" id="GO:0003676">
    <property type="term" value="F:nucleic acid binding"/>
    <property type="evidence" value="ECO:0007669"/>
    <property type="project" value="InterPro"/>
</dbReference>
<evidence type="ECO:0000313" key="5">
    <source>
        <dbReference type="EMBL" id="QEG36081.1"/>
    </source>
</evidence>
<evidence type="ECO:0000259" key="4">
    <source>
        <dbReference type="SMART" id="SM00479"/>
    </source>
</evidence>
<dbReference type="Pfam" id="PF00929">
    <property type="entry name" value="RNase_T"/>
    <property type="match status" value="1"/>
</dbReference>
<dbReference type="RefSeq" id="WP_148074488.1">
    <property type="nucleotide sequence ID" value="NZ_CP042913.1"/>
</dbReference>
<evidence type="ECO:0000256" key="3">
    <source>
        <dbReference type="ARBA" id="ARBA00022839"/>
    </source>
</evidence>
<keyword evidence="1" id="KW-0540">Nuclease</keyword>
<dbReference type="EMBL" id="CP042913">
    <property type="protein sequence ID" value="QEG36081.1"/>
    <property type="molecule type" value="Genomic_DNA"/>
</dbReference>
<proteinExistence type="predicted"/>
<dbReference type="CDD" id="cd06127">
    <property type="entry name" value="DEDDh"/>
    <property type="match status" value="1"/>
</dbReference>
<dbReference type="InterPro" id="IPR036397">
    <property type="entry name" value="RNaseH_sf"/>
</dbReference>
<organism evidence="5 6">
    <name type="scientific">Bythopirellula goksoeyrii</name>
    <dbReference type="NCBI Taxonomy" id="1400387"/>
    <lineage>
        <taxon>Bacteria</taxon>
        <taxon>Pseudomonadati</taxon>
        <taxon>Planctomycetota</taxon>
        <taxon>Planctomycetia</taxon>
        <taxon>Pirellulales</taxon>
        <taxon>Lacipirellulaceae</taxon>
        <taxon>Bythopirellula</taxon>
    </lineage>
</organism>
<protein>
    <recommendedName>
        <fullName evidence="4">Exonuclease domain-containing protein</fullName>
    </recommendedName>
</protein>
<feature type="domain" description="Exonuclease" evidence="4">
    <location>
        <begin position="9"/>
        <end position="203"/>
    </location>
</feature>
<dbReference type="AlphaFoldDB" id="A0A5B9QPM8"/>
<evidence type="ECO:0000256" key="2">
    <source>
        <dbReference type="ARBA" id="ARBA00022801"/>
    </source>
</evidence>
<name>A0A5B9QPM8_9BACT</name>
<dbReference type="Gene3D" id="3.30.420.10">
    <property type="entry name" value="Ribonuclease H-like superfamily/Ribonuclease H"/>
    <property type="match status" value="1"/>
</dbReference>
<gene>
    <name evidence="5" type="ORF">Pr1d_33900</name>
</gene>
<dbReference type="Proteomes" id="UP000323917">
    <property type="component" value="Chromosome"/>
</dbReference>
<dbReference type="GO" id="GO:0006259">
    <property type="term" value="P:DNA metabolic process"/>
    <property type="evidence" value="ECO:0007669"/>
    <property type="project" value="UniProtKB-ARBA"/>
</dbReference>
<keyword evidence="3" id="KW-0269">Exonuclease</keyword>
<dbReference type="SUPFAM" id="SSF53098">
    <property type="entry name" value="Ribonuclease H-like"/>
    <property type="match status" value="1"/>
</dbReference>
<dbReference type="KEGG" id="bgok:Pr1d_33900"/>
<dbReference type="InterPro" id="IPR013520">
    <property type="entry name" value="Ribonucl_H"/>
</dbReference>
<dbReference type="GO" id="GO:0008408">
    <property type="term" value="F:3'-5' exonuclease activity"/>
    <property type="evidence" value="ECO:0007669"/>
    <property type="project" value="TreeGrafter"/>
</dbReference>
<dbReference type="InterPro" id="IPR012337">
    <property type="entry name" value="RNaseH-like_sf"/>
</dbReference>
<accession>A0A5B9QPM8</accession>
<evidence type="ECO:0000313" key="6">
    <source>
        <dbReference type="Proteomes" id="UP000323917"/>
    </source>
</evidence>
<evidence type="ECO:0000256" key="1">
    <source>
        <dbReference type="ARBA" id="ARBA00022722"/>
    </source>
</evidence>
<dbReference type="OrthoDB" id="9813328at2"/>
<reference evidence="5 6" key="1">
    <citation type="submission" date="2019-08" db="EMBL/GenBank/DDBJ databases">
        <title>Deep-cultivation of Planctomycetes and their phenomic and genomic characterization uncovers novel biology.</title>
        <authorList>
            <person name="Wiegand S."/>
            <person name="Jogler M."/>
            <person name="Boedeker C."/>
            <person name="Pinto D."/>
            <person name="Vollmers J."/>
            <person name="Rivas-Marin E."/>
            <person name="Kohn T."/>
            <person name="Peeters S.H."/>
            <person name="Heuer A."/>
            <person name="Rast P."/>
            <person name="Oberbeckmann S."/>
            <person name="Bunk B."/>
            <person name="Jeske O."/>
            <person name="Meyerdierks A."/>
            <person name="Storesund J.E."/>
            <person name="Kallscheuer N."/>
            <person name="Luecker S."/>
            <person name="Lage O.M."/>
            <person name="Pohl T."/>
            <person name="Merkel B.J."/>
            <person name="Hornburger P."/>
            <person name="Mueller R.-W."/>
            <person name="Bruemmer F."/>
            <person name="Labrenz M."/>
            <person name="Spormann A.M."/>
            <person name="Op den Camp H."/>
            <person name="Overmann J."/>
            <person name="Amann R."/>
            <person name="Jetten M.S.M."/>
            <person name="Mascher T."/>
            <person name="Medema M.H."/>
            <person name="Devos D.P."/>
            <person name="Kaster A.-K."/>
            <person name="Ovreas L."/>
            <person name="Rohde M."/>
            <person name="Galperin M.Y."/>
            <person name="Jogler C."/>
        </authorList>
    </citation>
    <scope>NUCLEOTIDE SEQUENCE [LARGE SCALE GENOMIC DNA]</scope>
    <source>
        <strain evidence="5 6">Pr1d</strain>
    </source>
</reference>
<dbReference type="PANTHER" id="PTHR30231:SF4">
    <property type="entry name" value="PROTEIN NEN2"/>
    <property type="match status" value="1"/>
</dbReference>
<dbReference type="SMART" id="SM00479">
    <property type="entry name" value="EXOIII"/>
    <property type="match status" value="1"/>
</dbReference>
<keyword evidence="6" id="KW-1185">Reference proteome</keyword>
<keyword evidence="2" id="KW-0378">Hydrolase</keyword>
<sequence>MTAALTAERLVFVDLETGGLHVEACHPVIQIAAIAVDAESLSEIESFEMNVEFDPARCDPKALGIKKFDPDVWAMTSIPSELVTIYFADYLRRHATVDLRKKDGSHFRVAKLVAHNAAFDVGFLHGWYRQHYKYLPAARQALCTLQRALWLFQEDHSLTPPADYKLGTLAEYFGVRTTPDHTAMNDIRATIELYRVLKSQILALTANQRLYLDHLSGVTGLSLRNILNRAINAVVREMAN</sequence>
<dbReference type="PANTHER" id="PTHR30231">
    <property type="entry name" value="DNA POLYMERASE III SUBUNIT EPSILON"/>
    <property type="match status" value="1"/>
</dbReference>